<evidence type="ECO:0000259" key="3">
    <source>
        <dbReference type="Pfam" id="PF00155"/>
    </source>
</evidence>
<dbReference type="AlphaFoldDB" id="A0A3L9ZD05"/>
<protein>
    <submittedName>
        <fullName evidence="4">Glycine C-acetyltransferase</fullName>
    </submittedName>
</protein>
<dbReference type="GO" id="GO:0030170">
    <property type="term" value="F:pyridoxal phosphate binding"/>
    <property type="evidence" value="ECO:0007669"/>
    <property type="project" value="InterPro"/>
</dbReference>
<dbReference type="InterPro" id="IPR015424">
    <property type="entry name" value="PyrdxlP-dep_Trfase"/>
</dbReference>
<accession>A0A3L9ZD05</accession>
<name>A0A3L9ZD05_9FLAO</name>
<dbReference type="InterPro" id="IPR015421">
    <property type="entry name" value="PyrdxlP-dep_Trfase_major"/>
</dbReference>
<comment type="caution">
    <text evidence="4">The sequence shown here is derived from an EMBL/GenBank/DDBJ whole genome shotgun (WGS) entry which is preliminary data.</text>
</comment>
<proteinExistence type="predicted"/>
<evidence type="ECO:0000313" key="4">
    <source>
        <dbReference type="EMBL" id="RMA64532.1"/>
    </source>
</evidence>
<gene>
    <name evidence="4" type="ORF">BXY75_1408</name>
</gene>
<organism evidence="4 5">
    <name type="scientific">Ulvibacter antarcticus</name>
    <dbReference type="NCBI Taxonomy" id="442714"/>
    <lineage>
        <taxon>Bacteria</taxon>
        <taxon>Pseudomonadati</taxon>
        <taxon>Bacteroidota</taxon>
        <taxon>Flavobacteriia</taxon>
        <taxon>Flavobacteriales</taxon>
        <taxon>Flavobacteriaceae</taxon>
        <taxon>Ulvibacter</taxon>
    </lineage>
</organism>
<dbReference type="InterPro" id="IPR004839">
    <property type="entry name" value="Aminotransferase_I/II_large"/>
</dbReference>
<dbReference type="InterPro" id="IPR015422">
    <property type="entry name" value="PyrdxlP-dep_Trfase_small"/>
</dbReference>
<dbReference type="SUPFAM" id="SSF53383">
    <property type="entry name" value="PLP-dependent transferases"/>
    <property type="match status" value="1"/>
</dbReference>
<dbReference type="PANTHER" id="PTHR13693">
    <property type="entry name" value="CLASS II AMINOTRANSFERASE/8-AMINO-7-OXONONANOATE SYNTHASE"/>
    <property type="match status" value="1"/>
</dbReference>
<dbReference type="Proteomes" id="UP000271339">
    <property type="component" value="Unassembled WGS sequence"/>
</dbReference>
<feature type="domain" description="Aminotransferase class I/classII large" evidence="3">
    <location>
        <begin position="54"/>
        <end position="403"/>
    </location>
</feature>
<sequence length="429" mass="47510">MSSILKSSSLMRDLFDKIYKDKGPLGKWAEQAEGYFVFPKLEGPISNRMGFKGKKVITWSINDYLGLANHPEVRKVDAEAAAEYGSAYPMGARMMSGHTDLHEQLQNELAAFVNKEAAYLLNFGYQGMVSTIDALVSKDDVIVYDVDAHACIIDGVRLHLGQRFTYKHNDMESIEKNLIRATKMAEKTGGGILLISEGVFGMRGEQGRLKEIVALKKKYNFRFFVDDAHGFGTLGKTGAGAGEEQGVQDEIDVYFATFAKSMASTGAFIAGDEEIMNYLKYNLRSQMFAKSLQMQLVVGALKRLDMLRTMPQLKEKLWENVNALQNGLKESGFDIGTTQSCVTPVYLKGSIPEAMALVKDLRENHGVFCSIVVYPVIPKGLILLRMIPTATHTLDDINETLTAFSSIRERLENGTYKRLSAAVSAAMGE</sequence>
<dbReference type="Pfam" id="PF00155">
    <property type="entry name" value="Aminotran_1_2"/>
    <property type="match status" value="1"/>
</dbReference>
<reference evidence="4 5" key="1">
    <citation type="submission" date="2018-10" db="EMBL/GenBank/DDBJ databases">
        <title>Genomic Encyclopedia of Archaeal and Bacterial Type Strains, Phase II (KMG-II): from individual species to whole genera.</title>
        <authorList>
            <person name="Goeker M."/>
        </authorList>
    </citation>
    <scope>NUCLEOTIDE SEQUENCE [LARGE SCALE GENOMIC DNA]</scope>
    <source>
        <strain evidence="4 5">DSM 23424</strain>
    </source>
</reference>
<dbReference type="Gene3D" id="3.40.640.10">
    <property type="entry name" value="Type I PLP-dependent aspartate aminotransferase-like (Major domain)"/>
    <property type="match status" value="1"/>
</dbReference>
<evidence type="ECO:0000256" key="1">
    <source>
        <dbReference type="ARBA" id="ARBA00001933"/>
    </source>
</evidence>
<dbReference type="Gene3D" id="3.90.1150.10">
    <property type="entry name" value="Aspartate Aminotransferase, domain 1"/>
    <property type="match status" value="1"/>
</dbReference>
<dbReference type="GO" id="GO:0016740">
    <property type="term" value="F:transferase activity"/>
    <property type="evidence" value="ECO:0007669"/>
    <property type="project" value="UniProtKB-KW"/>
</dbReference>
<dbReference type="EMBL" id="REFC01000012">
    <property type="protein sequence ID" value="RMA64532.1"/>
    <property type="molecule type" value="Genomic_DNA"/>
</dbReference>
<evidence type="ECO:0000313" key="5">
    <source>
        <dbReference type="Proteomes" id="UP000271339"/>
    </source>
</evidence>
<dbReference type="InterPro" id="IPR050087">
    <property type="entry name" value="AON_synthase_class-II"/>
</dbReference>
<keyword evidence="2 4" id="KW-0808">Transferase</keyword>
<comment type="cofactor">
    <cofactor evidence="1">
        <name>pyridoxal 5'-phosphate</name>
        <dbReference type="ChEBI" id="CHEBI:597326"/>
    </cofactor>
</comment>
<evidence type="ECO:0000256" key="2">
    <source>
        <dbReference type="ARBA" id="ARBA00022679"/>
    </source>
</evidence>
<keyword evidence="5" id="KW-1185">Reference proteome</keyword>